<dbReference type="Gene3D" id="2.80.10.50">
    <property type="match status" value="1"/>
</dbReference>
<dbReference type="CDD" id="cd14306">
    <property type="entry name" value="UBA_VP13D"/>
    <property type="match status" value="1"/>
</dbReference>
<dbReference type="InterPro" id="IPR035992">
    <property type="entry name" value="Ricin_B-like_lectins"/>
</dbReference>
<dbReference type="SUPFAM" id="SSF50370">
    <property type="entry name" value="Ricin B-like lectins"/>
    <property type="match status" value="1"/>
</dbReference>
<dbReference type="GO" id="GO:0007005">
    <property type="term" value="P:mitochondrion organization"/>
    <property type="evidence" value="ECO:0007669"/>
    <property type="project" value="TreeGrafter"/>
</dbReference>
<reference evidence="6" key="2">
    <citation type="submission" date="2014-07" db="EMBL/GenBank/DDBJ databases">
        <authorList>
            <person name="Hull J."/>
        </authorList>
    </citation>
    <scope>NUCLEOTIDE SEQUENCE</scope>
</reference>
<keyword evidence="2" id="KW-0813">Transport</keyword>
<dbReference type="Pfam" id="PF12624">
    <property type="entry name" value="VPS13_N"/>
    <property type="match status" value="1"/>
</dbReference>
<evidence type="ECO:0000256" key="3">
    <source>
        <dbReference type="ARBA" id="ARBA00023055"/>
    </source>
</evidence>
<feature type="compositionally biased region" description="Low complexity" evidence="4">
    <location>
        <begin position="1385"/>
        <end position="1396"/>
    </location>
</feature>
<dbReference type="InterPro" id="IPR026847">
    <property type="entry name" value="VPS13"/>
</dbReference>
<feature type="compositionally biased region" description="Low complexity" evidence="4">
    <location>
        <begin position="997"/>
        <end position="1010"/>
    </location>
</feature>
<keyword evidence="3" id="KW-0445">Lipid transport</keyword>
<dbReference type="InterPro" id="IPR015940">
    <property type="entry name" value="UBA"/>
</dbReference>
<feature type="region of interest" description="Disordered" evidence="4">
    <location>
        <begin position="1127"/>
        <end position="1156"/>
    </location>
</feature>
<sequence length="4202" mass="469651">MLEGLVAWVINNYLGKYVENLNTDQLSIAVLQGAVELENLPLKKDALRQVGLPIQVRAGHIGKVKLKIPVSQITSAPWEIYMEQLYLVAGPLRLSELDEEAEEQALLDYKLGMLDFIEACWRAETETTQDSYYASSYSSWLGLSMNFAANIIENLQLKIKDVHFRFEDDVTVNGKVFASGVQIDSLTAQSCDEMWNPCFISSSSQESFKLIEMSGFSVYWDNITREDLWGDLTLPELSAAMKKKAKHDYLLSPVNAQAQIKRNRSELPLRSRVNPRIVCNLTLDEVPLSLTDWQYDEMVGCKRGLRSIQRRHGHLRSRPKCAVKENPMAWWVYAMRRLVKPQPTWESTCQKAKENVEYVAMYTKLLTNPSAPLHPDTKAFKDKVEWERSFEELRILREVAMGRTRPPKPVKPLDEQNGAGVGVLASWFPQWWGQRATQPSPVLQGSVAESSMVLEEKILDALADTVENNTILKRDTVFGQFNFTLRQGNFNLCNSDRDPLMELQFQNVKVGLESRPRTASHSFEITLGAIYLRDHLFKDSAFPVLISPQSKSFMSGSESAPSARPSRSLPPGLAKLLGSSSAASTTQSNKEQPLFQLNYEYKPFNSSAERKLEVRSKSLDIVYNPGATKWIVDFFTAPHQSKESGLRQAARQGYHAMKRKTKQQLLNNWDYIIYGQTATRKGWEVELDISAPQIFLVEHFNDKNAILCVVDFGKLRFSNRQMDPHRFVSQNSTEVEEEEDEEAFQTPCSTPPGSEASSTTASRKQSTIDLNNLNELLLHNKLYERYTIELSDLQILVGCVRDNWKYAHLKGTSSLHILDKFNISLQMERRVVHTIDPQYPSLTLTGNLPKLVAHINEDKVTAIRTLVDVISGKGLISPLRSQDTTPTEDFIDGAMAESVSQLEEDDVDMGARLFMLQFSIDQMALEVQSRGRSVAELQVTGVKLSFTKRPFDTSLSLSVHGLLLVDALQTFGPDFELLVASHKHVGMDTLSGSLQDSEPTSPTSPASPEPESARLPAKIPTSPISISQALNSLSSSIGNRAKSPAPGRVPSPPPIKALPISNDLLDTEALISVEFVFVSADCPTNEGKNEHLQIANIQFNNLDIIANQETIVELVGFVHRVFPKQNSLHVPPPQQPVDDTDNGECPSRKSSASSTSLVTTRTQLTFDFHRLNVLLLRAIVKESGIVGRKIATATMTEAKIHASIGLSLEVEGSLGGLQVLDMTPEGQTHQRILSLGDDPLADASKSSYILACLSAEMYNMAGQEKIRLAQNQAFSFNVKRESVTPDTDTAKISIRMASVWYVHSPHMLMELRSCAVEFKQYLSNLFASIKNAATEMAIGIVHARAEALAQSLSMGGRLYGSSSDISQTPRKRRSLSCSNDHLESTRGTTTPRSPTETNWNTHIKWDIVLATPVVVLPRKSSSTQCVVSHLGSITVKNADISPASSPWDVNPNIVQKYIVNISAINLYTIDISKRLTHPFLSSSALGEASLMRAEELYGSKNDGAPVLHNTSVQLYVIRELNHSKFRLQEDILMESMGESSIMDHQETLTIKGSVVNPIKFSLTRSQYEQLLQTVDTLLMEGKSTEEKKVEDRSVLENILEDSELNTGVSTLSMDPALRARMMSHSSGHRLTASSPNQSISLTVGFELPLLTLELLADLGAGEQKFVELSFKELIVQYEKSHNLETIVQISLHSVMMEDLQKPEDSKHRLIMLSSNANLGDPLMNMPGFVSKSCPNLNISQGALLPWHSSLPDHLETGTVLGAGKMRHHHVVAAENSMENRMKGAIPRCPYTPPPSPRGKASPSVYNEDNLVHVNICLKPSRHPNINSSRSVTVDFNSLDVIVNVESWVVVLDFFGISDIDDVTKSSEQFQEPQTPTSVKNITDAVAGLDSELDITVKSFSLLLNRKEYEVARAVMSNFSAHLTTKGGSDTTQTEASIDSFVLCDFTPIHSLLYKERFVTAGLQLSMNKFNSPDVYRIRPYDFKLKLNMTSLVYVHSQRYVAEIQTFFNLFPHLRREVGYFRGNLLEDDENTLSTRVLLEIRAPSPIIILPMSSQTSSVIVANLGNLTVRNAIKMSDSPDVISRSSDPRKEVLLDVMKIELESMDLATGIRVSNLASDISDAIPVGSYLIKRSGPSLLREKCHLSLQVERNLMRLNHCVPDLSIHGKLSTLAASLTLENYKLISGLLTFNIGECIDDLQMIVSIPDTSTVIDDDACVWTNTYMNFDLQDVSVCLVTGEFELACINFIKSSLTVDNFSNRTQDIDLVSQEILITDIRYQDQPANKRSNVFTNILQPIHQINDADSVQAQIHHRRNIDSSKFTILLNNMRLMAILDWWELVRDFIMTKPDVVPKFVHVSTPTSQQPSIKEQTEIPYELKLNITDSEIVVVQDTSQWDTNAVILKSTTVITYRPLEIQKPVSCNLNHCEMFSCILGLEDETALSIIDPVTVNMEITRRQLADGSIVKVLKVHMAHLSLRLSYHDFCMFMQMLNSLPKQTQAAKTSVEEIHPANFRSQLEKLRALDFKLEDCADALNRCNGQLDEAALWLTQNAIPLSCSTSPNESPVRHIMDAPFSFNNVEVETDSVCLCVIDDCRDADVPLVEFLFNQLELKQNLEKSSGLAQATISVHYYNRHLSGWEPFIEPWSCNVIWDQTIGSRVSTTGRDIAISSKEALNINITSSLVELYKSVKEIWTQDYYTPKENIAAKNTGDLKSLSSPPGYRRRSPFVPFALKNDTGCRLYFSTIVSHENNLMERKKVPDSEMVWTAVDPKTTVPFSFHERGKVRHRDSHKLRSHQLGVRVEGWQPIIPVTVDRVGVYFRQAFPELKTYGELMSQAMDLPQARVVLEVTLEGSARKLVTVRSALQISNQLDHPVEIKLTHSEQQNKLPMHLMVRDSEILSVPLSHAMGQMWARPSIPMNNSKGNGYPWPNKAIGWQQVDHPGQVFHETRLCGNKKDDAFRFCAAIHRENYPADRHPPLTPPLSYSMVQPAHTITLLPPLTIVNLLPYELCYSIKDKVKNVVKPGQQHSDYTVDLESLQEISMNLENFTVAGTLFIPSCSGSFASRIKLHDQEKRRLHLNVTVNAQPGTFCKITVYAPFWLVNKTAIPLVFRQEGVSSDTAGQYEEHEVARMVAPLLFSFSDNDSSPTVTARVGMKVHGDGVPMFCRSFTLQPGVVVRRLNVCLRDNRPDLVYVIGIEVRKGRGRYNVTNIVTLSAHYQIHNKSSYKLQFAQKCFATTVNDPGAQQTYLTAVPNCSLPFHWPRLDKDQLLCVKILDISHCFWSGGFKIDSNSSLHLNIRDLFGKMYFLRIEIVLQGATYFIVLSDADTMPPPIRIDNFSHVPIQFHQVGLQNLVTSVKAQSCLPYALDEPILQNQLTVIAPGGVSAHYDLNNLVEGPGLTYENFIYIAFTGTFKHIEENVDMLDVESQQLVLDVPDLSTGKVVLARKQQGARSQLWRMTADGCLQHEGSGPPRAKADKIMVLDIGGPAPQPTQYVGLVIRRPDKRRSLTQSWRFTEDGRLCCAHNSMCVQAKDGFYGLQKGSEAVLGPPQPVTYQTTDTGLPLEQAVSRQRLRPGSGFLQVSVGTDGPTRVLKIIDIKEKKKIVATSEGGWTKLTSVSSRSKKEEINSTNQELQLSLDLPCLGVSLISRKPPEELIFAWLKDIKFNFLFSPSAEYFSMSVGNIQVDNQVFEAQSPVVLFVTPPSRSHSSDPEDAVRPAISLSAERTPTKQPYNAEIFKHLIVRIKSISLIIDERLLLKLLLFSGWNSSEGNENTDESDFETQRILAEATSVYSKRYYFESLKIVFTQVRLSVMTSNKLSERLLSVKKKLGLTLIRFEDAAVDLEPYCRKYSFESNQFLINSIMKHYKDELKWQAGIILGSVDFLGNPLGFVNDLSEGVSGLIYEGNVAALVKNVAHGISNSAAKVTESLGDGIGRVVFDDTHEERRQKIRAVTTGSSSDHLMAGLKGLGFGLLGGVTSVVKQTYEGYTNDGLQGTISGLAKGIVGTVTKPVVGVLDFASETASAVRDSSRSSNKCAPRRRRSPRCVTSPTGFLPPYNYKQSEGQEFLYSINNLNYSELFMAYEVLRSGQEDLRIVISSENIRVFSLNPSSKTLSIVLEKRLDDLFHCSPLTLMNNSDEMKHYVEMTMRADQGMSPGIMGHERIKRPRVRCDSEVIAAWVSQQVNYAKARFVERQHTLVSANDTLDE</sequence>
<feature type="domain" description="UBA" evidence="5">
    <location>
        <begin position="2510"/>
        <end position="2547"/>
    </location>
</feature>
<dbReference type="GO" id="GO:0006869">
    <property type="term" value="P:lipid transport"/>
    <property type="evidence" value="ECO:0007669"/>
    <property type="project" value="UniProtKB-KW"/>
</dbReference>
<proteinExistence type="inferred from homology"/>
<dbReference type="InterPro" id="IPR041969">
    <property type="entry name" value="VP13D_UBA"/>
</dbReference>
<feature type="region of interest" description="Disordered" evidence="4">
    <location>
        <begin position="989"/>
        <end position="1017"/>
    </location>
</feature>
<dbReference type="CDD" id="cd23453">
    <property type="entry name" value="beta-trefoil_Ricin_VPS13D"/>
    <property type="match status" value="1"/>
</dbReference>
<comment type="similarity">
    <text evidence="1">Belongs to the VPS13 family.</text>
</comment>
<name>A0A0A9WG36_LYGHE</name>
<dbReference type="PANTHER" id="PTHR16166">
    <property type="entry name" value="VACUOLAR PROTEIN SORTING-ASSOCIATED PROTEIN VPS13"/>
    <property type="match status" value="1"/>
</dbReference>
<feature type="compositionally biased region" description="Acidic residues" evidence="4">
    <location>
        <begin position="734"/>
        <end position="743"/>
    </location>
</feature>
<dbReference type="EMBL" id="GBHO01039779">
    <property type="protein sequence ID" value="JAG03825.1"/>
    <property type="molecule type" value="Transcribed_RNA"/>
</dbReference>
<dbReference type="InterPro" id="IPR009543">
    <property type="entry name" value="VPS13_VAB"/>
</dbReference>
<evidence type="ECO:0000256" key="1">
    <source>
        <dbReference type="ARBA" id="ARBA00006545"/>
    </source>
</evidence>
<dbReference type="InterPro" id="IPR026854">
    <property type="entry name" value="VPS13_N"/>
</dbReference>
<protein>
    <submittedName>
        <fullName evidence="6">Vacuolar protein sorting-associated protein 13D</fullName>
    </submittedName>
</protein>
<dbReference type="GO" id="GO:0045053">
    <property type="term" value="P:protein retention in Golgi apparatus"/>
    <property type="evidence" value="ECO:0007669"/>
    <property type="project" value="TreeGrafter"/>
</dbReference>
<accession>A0A0A9WG36</accession>
<evidence type="ECO:0000256" key="2">
    <source>
        <dbReference type="ARBA" id="ARBA00022448"/>
    </source>
</evidence>
<evidence type="ECO:0000256" key="4">
    <source>
        <dbReference type="SAM" id="MobiDB-lite"/>
    </source>
</evidence>
<gene>
    <name evidence="6" type="primary">VPS13D_2</name>
    <name evidence="6" type="ORF">CM83_98217</name>
</gene>
<evidence type="ECO:0000313" key="6">
    <source>
        <dbReference type="EMBL" id="JAG03825.1"/>
    </source>
</evidence>
<dbReference type="SMART" id="SM00165">
    <property type="entry name" value="UBA"/>
    <property type="match status" value="1"/>
</dbReference>
<feature type="compositionally biased region" description="Polar residues" evidence="4">
    <location>
        <begin position="746"/>
        <end position="765"/>
    </location>
</feature>
<dbReference type="Pfam" id="PF25036">
    <property type="entry name" value="VPS13_VAB"/>
    <property type="match status" value="1"/>
</dbReference>
<feature type="region of interest" description="Disordered" evidence="4">
    <location>
        <begin position="727"/>
        <end position="765"/>
    </location>
</feature>
<organism evidence="6">
    <name type="scientific">Lygus hesperus</name>
    <name type="common">Western plant bug</name>
    <dbReference type="NCBI Taxonomy" id="30085"/>
    <lineage>
        <taxon>Eukaryota</taxon>
        <taxon>Metazoa</taxon>
        <taxon>Ecdysozoa</taxon>
        <taxon>Arthropoda</taxon>
        <taxon>Hexapoda</taxon>
        <taxon>Insecta</taxon>
        <taxon>Pterygota</taxon>
        <taxon>Neoptera</taxon>
        <taxon>Paraneoptera</taxon>
        <taxon>Hemiptera</taxon>
        <taxon>Heteroptera</taxon>
        <taxon>Panheteroptera</taxon>
        <taxon>Cimicomorpha</taxon>
        <taxon>Miridae</taxon>
        <taxon>Mirini</taxon>
        <taxon>Lygus</taxon>
    </lineage>
</organism>
<feature type="region of interest" description="Disordered" evidence="4">
    <location>
        <begin position="1360"/>
        <end position="1396"/>
    </location>
</feature>
<dbReference type="Pfam" id="PF25033">
    <property type="entry name" value="VPS13_M"/>
    <property type="match status" value="1"/>
</dbReference>
<dbReference type="PANTHER" id="PTHR16166:SF141">
    <property type="entry name" value="INTERMEMBRANE LIPID TRANSFER PROTEIN VPS13D"/>
    <property type="match status" value="1"/>
</dbReference>
<dbReference type="InterPro" id="IPR056747">
    <property type="entry name" value="VPS13-like_M"/>
</dbReference>
<reference evidence="6" key="1">
    <citation type="journal article" date="2014" name="PLoS ONE">
        <title>Transcriptome-Based Identification of ABC Transporters in the Western Tarnished Plant Bug Lygus hesperus.</title>
        <authorList>
            <person name="Hull J.J."/>
            <person name="Chaney K."/>
            <person name="Geib S.M."/>
            <person name="Fabrick J.A."/>
            <person name="Brent C.S."/>
            <person name="Walsh D."/>
            <person name="Lavine L.C."/>
        </authorList>
    </citation>
    <scope>NUCLEOTIDE SEQUENCE</scope>
</reference>
<evidence type="ECO:0000259" key="5">
    <source>
        <dbReference type="SMART" id="SM00165"/>
    </source>
</evidence>
<dbReference type="GO" id="GO:0006623">
    <property type="term" value="P:protein targeting to vacuole"/>
    <property type="evidence" value="ECO:0007669"/>
    <property type="project" value="TreeGrafter"/>
</dbReference>